<evidence type="ECO:0000259" key="12">
    <source>
        <dbReference type="PROSITE" id="PS50109"/>
    </source>
</evidence>
<comment type="caution">
    <text evidence="13">The sequence shown here is derived from an EMBL/GenBank/DDBJ whole genome shotgun (WGS) entry which is preliminary data.</text>
</comment>
<dbReference type="CDD" id="cd00082">
    <property type="entry name" value="HisKA"/>
    <property type="match status" value="1"/>
</dbReference>
<feature type="transmembrane region" description="Helical" evidence="11">
    <location>
        <begin position="166"/>
        <end position="188"/>
    </location>
</feature>
<dbReference type="Gene3D" id="3.30.565.10">
    <property type="entry name" value="Histidine kinase-like ATPase, C-terminal domain"/>
    <property type="match status" value="1"/>
</dbReference>
<dbReference type="SMART" id="SM00387">
    <property type="entry name" value="HATPase_c"/>
    <property type="match status" value="1"/>
</dbReference>
<dbReference type="InterPro" id="IPR050428">
    <property type="entry name" value="TCS_sensor_his_kinase"/>
</dbReference>
<feature type="transmembrane region" description="Helical" evidence="11">
    <location>
        <begin position="15"/>
        <end position="36"/>
    </location>
</feature>
<evidence type="ECO:0000256" key="5">
    <source>
        <dbReference type="ARBA" id="ARBA00022679"/>
    </source>
</evidence>
<evidence type="ECO:0000256" key="8">
    <source>
        <dbReference type="ARBA" id="ARBA00022989"/>
    </source>
</evidence>
<reference evidence="13 14" key="1">
    <citation type="submission" date="2018-09" db="EMBL/GenBank/DDBJ databases">
        <title>Paracoccus onubensis nov. sp. a moderate halophilic bacterium isolated from Gruta de las Maravillas (Aracena, Spain).</title>
        <authorList>
            <person name="Jurado V."/>
            <person name="Gutierrez-Patricio S."/>
            <person name="Gonzalez-Pimentel J.L."/>
            <person name="Laiz L."/>
            <person name="Saiz-Jimenez C."/>
        </authorList>
    </citation>
    <scope>NUCLEOTIDE SEQUENCE [LARGE SCALE GENOMIC DNA]</scope>
    <source>
        <strain evidence="13 14">DSM 19484</strain>
    </source>
</reference>
<evidence type="ECO:0000256" key="7">
    <source>
        <dbReference type="ARBA" id="ARBA00022777"/>
    </source>
</evidence>
<accession>A0A418ZZE2</accession>
<dbReference type="PROSITE" id="PS50109">
    <property type="entry name" value="HIS_KIN"/>
    <property type="match status" value="1"/>
</dbReference>
<gene>
    <name evidence="13" type="ORF">D3P06_05270</name>
</gene>
<comment type="catalytic activity">
    <reaction evidence="1">
        <text>ATP + protein L-histidine = ADP + protein N-phospho-L-histidine.</text>
        <dbReference type="EC" id="2.7.13.3"/>
    </reaction>
</comment>
<dbReference type="InterPro" id="IPR036097">
    <property type="entry name" value="HisK_dim/P_sf"/>
</dbReference>
<protein>
    <recommendedName>
        <fullName evidence="3">histidine kinase</fullName>
        <ecNumber evidence="3">2.7.13.3</ecNumber>
    </recommendedName>
</protein>
<dbReference type="PRINTS" id="PR00344">
    <property type="entry name" value="BCTRLSENSOR"/>
</dbReference>
<evidence type="ECO:0000256" key="3">
    <source>
        <dbReference type="ARBA" id="ARBA00012438"/>
    </source>
</evidence>
<feature type="domain" description="Histidine kinase" evidence="12">
    <location>
        <begin position="248"/>
        <end position="463"/>
    </location>
</feature>
<dbReference type="AlphaFoldDB" id="A0A418ZZE2"/>
<dbReference type="PANTHER" id="PTHR45436:SF1">
    <property type="entry name" value="SENSOR PROTEIN QSEC"/>
    <property type="match status" value="1"/>
</dbReference>
<keyword evidence="6 11" id="KW-0812">Transmembrane</keyword>
<evidence type="ECO:0000256" key="11">
    <source>
        <dbReference type="SAM" id="Phobius"/>
    </source>
</evidence>
<dbReference type="Gene3D" id="1.10.287.130">
    <property type="match status" value="1"/>
</dbReference>
<dbReference type="InterPro" id="IPR003594">
    <property type="entry name" value="HATPase_dom"/>
</dbReference>
<dbReference type="EMBL" id="QZEV01000015">
    <property type="protein sequence ID" value="RJL05959.1"/>
    <property type="molecule type" value="Genomic_DNA"/>
</dbReference>
<evidence type="ECO:0000256" key="1">
    <source>
        <dbReference type="ARBA" id="ARBA00000085"/>
    </source>
</evidence>
<dbReference type="OrthoDB" id="913606at2"/>
<keyword evidence="8 11" id="KW-1133">Transmembrane helix</keyword>
<keyword evidence="9 11" id="KW-0472">Membrane</keyword>
<keyword evidence="14" id="KW-1185">Reference proteome</keyword>
<feature type="coiled-coil region" evidence="10">
    <location>
        <begin position="276"/>
        <end position="303"/>
    </location>
</feature>
<proteinExistence type="predicted"/>
<evidence type="ECO:0000256" key="4">
    <source>
        <dbReference type="ARBA" id="ARBA00022553"/>
    </source>
</evidence>
<dbReference type="Pfam" id="PF08521">
    <property type="entry name" value="2CSK_N"/>
    <property type="match status" value="1"/>
</dbReference>
<dbReference type="PANTHER" id="PTHR45436">
    <property type="entry name" value="SENSOR HISTIDINE KINASE YKOH"/>
    <property type="match status" value="1"/>
</dbReference>
<name>A0A418ZZE2_9RHOB</name>
<evidence type="ECO:0000256" key="10">
    <source>
        <dbReference type="SAM" id="Coils"/>
    </source>
</evidence>
<keyword evidence="4" id="KW-0597">Phosphoprotein</keyword>
<dbReference type="CDD" id="cd00075">
    <property type="entry name" value="HATPase"/>
    <property type="match status" value="1"/>
</dbReference>
<sequence length="472" mass="51124">MSAPDGRAVSLRTRLFVLIVVPQLVLAVLASVVLHWMARDMSRNLYDDTLKVVAHAVAREVMVTKGDLIAESLLTSLEGAIGDPLFYQVHAAGGRFVVGRTDAPPMPAGLEYPEAVPVFYSATFNGQPVRAVVLREYIVDPDLDGWTTVRVWQTVSRREALTLQMLGQAAAVLSLMVALSAALVWFGINRGLSPLTDLRDAVALRNSRELRPIRRPVPREVVPLVATINGLFQRLSDELDRRRAFISNAAHQLRNPVAAIQAQADSALNAHAPQDRQQRLTDLQELARRLSRLTQQLLRLDAASDGPGDARAGQGVVDLSHLVADVARRHVPAALRRDLELSLEGADAPLPVRANPVLLEEAVDNLIDNALKYGTPEGSALRLELGRDGGMATLRVRDQGCGIPPDLHQAVFDRFFRISTADDGGSGLGLPIVRTIARRAGGDARVEPSDRGCVILLTLPLAEAGAETGRKN</sequence>
<comment type="subcellular location">
    <subcellularLocation>
        <location evidence="2">Membrane</location>
    </subcellularLocation>
</comment>
<dbReference type="InterPro" id="IPR003661">
    <property type="entry name" value="HisK_dim/P_dom"/>
</dbReference>
<dbReference type="GO" id="GO:0000155">
    <property type="term" value="F:phosphorelay sensor kinase activity"/>
    <property type="evidence" value="ECO:0007669"/>
    <property type="project" value="InterPro"/>
</dbReference>
<dbReference type="InterPro" id="IPR013727">
    <property type="entry name" value="2CSK_N"/>
</dbReference>
<keyword evidence="10" id="KW-0175">Coiled coil</keyword>
<evidence type="ECO:0000256" key="6">
    <source>
        <dbReference type="ARBA" id="ARBA00022692"/>
    </source>
</evidence>
<dbReference type="RefSeq" id="WP_119885559.1">
    <property type="nucleotide sequence ID" value="NZ_CP067169.1"/>
</dbReference>
<keyword evidence="5" id="KW-0808">Transferase</keyword>
<keyword evidence="7 13" id="KW-0418">Kinase</keyword>
<dbReference type="EC" id="2.7.13.3" evidence="3"/>
<dbReference type="Proteomes" id="UP000285530">
    <property type="component" value="Unassembled WGS sequence"/>
</dbReference>
<evidence type="ECO:0000313" key="13">
    <source>
        <dbReference type="EMBL" id="RJL05959.1"/>
    </source>
</evidence>
<evidence type="ECO:0000256" key="2">
    <source>
        <dbReference type="ARBA" id="ARBA00004370"/>
    </source>
</evidence>
<dbReference type="InterPro" id="IPR036890">
    <property type="entry name" value="HATPase_C_sf"/>
</dbReference>
<dbReference type="SUPFAM" id="SSF55874">
    <property type="entry name" value="ATPase domain of HSP90 chaperone/DNA topoisomerase II/histidine kinase"/>
    <property type="match status" value="1"/>
</dbReference>
<evidence type="ECO:0000256" key="9">
    <source>
        <dbReference type="ARBA" id="ARBA00023136"/>
    </source>
</evidence>
<dbReference type="Pfam" id="PF00512">
    <property type="entry name" value="HisKA"/>
    <property type="match status" value="1"/>
</dbReference>
<dbReference type="GO" id="GO:0005886">
    <property type="term" value="C:plasma membrane"/>
    <property type="evidence" value="ECO:0007669"/>
    <property type="project" value="TreeGrafter"/>
</dbReference>
<dbReference type="SUPFAM" id="SSF47384">
    <property type="entry name" value="Homodimeric domain of signal transducing histidine kinase"/>
    <property type="match status" value="1"/>
</dbReference>
<dbReference type="InterPro" id="IPR004358">
    <property type="entry name" value="Sig_transdc_His_kin-like_C"/>
</dbReference>
<dbReference type="SMART" id="SM00388">
    <property type="entry name" value="HisKA"/>
    <property type="match status" value="1"/>
</dbReference>
<organism evidence="13 14">
    <name type="scientific">Paracoccus aestuarii</name>
    <dbReference type="NCBI Taxonomy" id="453842"/>
    <lineage>
        <taxon>Bacteria</taxon>
        <taxon>Pseudomonadati</taxon>
        <taxon>Pseudomonadota</taxon>
        <taxon>Alphaproteobacteria</taxon>
        <taxon>Rhodobacterales</taxon>
        <taxon>Paracoccaceae</taxon>
        <taxon>Paracoccus</taxon>
    </lineage>
</organism>
<evidence type="ECO:0000313" key="14">
    <source>
        <dbReference type="Proteomes" id="UP000285530"/>
    </source>
</evidence>
<dbReference type="Pfam" id="PF02518">
    <property type="entry name" value="HATPase_c"/>
    <property type="match status" value="1"/>
</dbReference>
<dbReference type="InterPro" id="IPR005467">
    <property type="entry name" value="His_kinase_dom"/>
</dbReference>